<comment type="cofactor">
    <cofactor evidence="2">
        <name>a divalent metal cation</name>
        <dbReference type="ChEBI" id="CHEBI:60240"/>
    </cofactor>
</comment>
<evidence type="ECO:0000313" key="4">
    <source>
        <dbReference type="EMBL" id="HIS97761.1"/>
    </source>
</evidence>
<dbReference type="GO" id="GO:0046872">
    <property type="term" value="F:metal ion binding"/>
    <property type="evidence" value="ECO:0007669"/>
    <property type="project" value="UniProtKB-KW"/>
</dbReference>
<evidence type="ECO:0000256" key="1">
    <source>
        <dbReference type="ARBA" id="ARBA00008950"/>
    </source>
</evidence>
<reference evidence="4" key="2">
    <citation type="journal article" date="2021" name="PeerJ">
        <title>Extensive microbial diversity within the chicken gut microbiome revealed by metagenomics and culture.</title>
        <authorList>
            <person name="Gilroy R."/>
            <person name="Ravi A."/>
            <person name="Getino M."/>
            <person name="Pursley I."/>
            <person name="Horton D.L."/>
            <person name="Alikhan N.F."/>
            <person name="Baker D."/>
            <person name="Gharbi K."/>
            <person name="Hall N."/>
            <person name="Watson M."/>
            <person name="Adriaenssens E.M."/>
            <person name="Foster-Nyarko E."/>
            <person name="Jarju S."/>
            <person name="Secka A."/>
            <person name="Antonio M."/>
            <person name="Oren A."/>
            <person name="Chaudhuri R.R."/>
            <person name="La Ragione R."/>
            <person name="Hildebrand F."/>
            <person name="Pallen M.J."/>
        </authorList>
    </citation>
    <scope>NUCLEOTIDE SEQUENCE</scope>
    <source>
        <strain evidence="4">ChiHecec3B27-6122</strain>
    </source>
</reference>
<keyword evidence="2" id="KW-0479">Metal-binding</keyword>
<comment type="caution">
    <text evidence="4">The sequence shown here is derived from an EMBL/GenBank/DDBJ whole genome shotgun (WGS) entry which is preliminary data.</text>
</comment>
<dbReference type="NCBIfam" id="TIGR00040">
    <property type="entry name" value="yfcE"/>
    <property type="match status" value="1"/>
</dbReference>
<dbReference type="InterPro" id="IPR029052">
    <property type="entry name" value="Metallo-depent_PP-like"/>
</dbReference>
<dbReference type="InterPro" id="IPR024654">
    <property type="entry name" value="Calcineurin-like_PHP_lpxH"/>
</dbReference>
<gene>
    <name evidence="4" type="ORF">IAD42_07295</name>
</gene>
<comment type="similarity">
    <text evidence="1 2">Belongs to the metallophosphoesterase superfamily. YfcE family.</text>
</comment>
<reference evidence="4" key="1">
    <citation type="submission" date="2020-10" db="EMBL/GenBank/DDBJ databases">
        <authorList>
            <person name="Gilroy R."/>
        </authorList>
    </citation>
    <scope>NUCLEOTIDE SEQUENCE</scope>
    <source>
        <strain evidence="4">ChiHecec3B27-6122</strain>
    </source>
</reference>
<dbReference type="AlphaFoldDB" id="A0A9D1G5V6"/>
<dbReference type="PANTHER" id="PTHR11124">
    <property type="entry name" value="VACUOLAR SORTING PROTEIN VPS29"/>
    <property type="match status" value="1"/>
</dbReference>
<feature type="domain" description="Calcineurin-like phosphoesterase" evidence="3">
    <location>
        <begin position="1"/>
        <end position="144"/>
    </location>
</feature>
<dbReference type="Gene3D" id="3.60.21.10">
    <property type="match status" value="1"/>
</dbReference>
<proteinExistence type="inferred from homology"/>
<accession>A0A9D1G5V6</accession>
<organism evidence="4 5">
    <name type="scientific">Candidatus Scatomorpha pullistercoris</name>
    <dbReference type="NCBI Taxonomy" id="2840929"/>
    <lineage>
        <taxon>Bacteria</taxon>
        <taxon>Bacillati</taxon>
        <taxon>Bacillota</taxon>
        <taxon>Clostridia</taxon>
        <taxon>Eubacteriales</taxon>
        <taxon>Candidatus Scatomorpha</taxon>
    </lineage>
</organism>
<dbReference type="EC" id="3.1.4.-" evidence="2"/>
<dbReference type="Proteomes" id="UP000886876">
    <property type="component" value="Unassembled WGS sequence"/>
</dbReference>
<evidence type="ECO:0000259" key="3">
    <source>
        <dbReference type="Pfam" id="PF12850"/>
    </source>
</evidence>
<dbReference type="Pfam" id="PF12850">
    <property type="entry name" value="Metallophos_2"/>
    <property type="match status" value="1"/>
</dbReference>
<dbReference type="EMBL" id="DVJS01000180">
    <property type="protein sequence ID" value="HIS97761.1"/>
    <property type="molecule type" value="Genomic_DNA"/>
</dbReference>
<protein>
    <recommendedName>
        <fullName evidence="2">Phosphoesterase</fullName>
        <ecNumber evidence="2">3.1.4.-</ecNumber>
    </recommendedName>
</protein>
<dbReference type="InterPro" id="IPR000979">
    <property type="entry name" value="Phosphodiesterase_MJ0936/Vps29"/>
</dbReference>
<sequence length="155" mass="16813">MKLAVFSDTHGRTAGMLSAAKRIRPDVFVHLGDHIRDSLELAHEFPDTPLYAVAGNCDFSSKEPDRMTFLIGTTTVFATHGHGYAVKYTMEPLLNAGHFAEAKLVLYGHTHIARIDYVGDMTVVNPGSSGLGTKPSFAVIDISDDGRIAARILDI</sequence>
<dbReference type="GO" id="GO:0016787">
    <property type="term" value="F:hydrolase activity"/>
    <property type="evidence" value="ECO:0007669"/>
    <property type="project" value="UniProtKB-UniRule"/>
</dbReference>
<dbReference type="SUPFAM" id="SSF56300">
    <property type="entry name" value="Metallo-dependent phosphatases"/>
    <property type="match status" value="1"/>
</dbReference>
<evidence type="ECO:0000256" key="2">
    <source>
        <dbReference type="RuleBase" id="RU362039"/>
    </source>
</evidence>
<name>A0A9D1G5V6_9FIRM</name>
<evidence type="ECO:0000313" key="5">
    <source>
        <dbReference type="Proteomes" id="UP000886876"/>
    </source>
</evidence>